<proteinExistence type="predicted"/>
<accession>A0ABP8NSP9</accession>
<dbReference type="InterPro" id="IPR001242">
    <property type="entry name" value="Condensation_dom"/>
</dbReference>
<dbReference type="Gene3D" id="3.30.559.30">
    <property type="entry name" value="Nonribosomal peptide synthetase, condensation domain"/>
    <property type="match status" value="1"/>
</dbReference>
<dbReference type="Gene3D" id="3.30.559.10">
    <property type="entry name" value="Chloramphenicol acetyltransferase-like domain"/>
    <property type="match status" value="1"/>
</dbReference>
<evidence type="ECO:0000313" key="3">
    <source>
        <dbReference type="Proteomes" id="UP001501183"/>
    </source>
</evidence>
<dbReference type="RefSeq" id="WP_345341702.1">
    <property type="nucleotide sequence ID" value="NZ_BAABFB010000015.1"/>
</dbReference>
<feature type="domain" description="Condensation" evidence="1">
    <location>
        <begin position="71"/>
        <end position="366"/>
    </location>
</feature>
<protein>
    <submittedName>
        <fullName evidence="2">Condensation domain-containing protein</fullName>
    </submittedName>
</protein>
<sequence length="489" mass="53640">MDLHQITRWTPPPGRVVEWTVTERAAEIARSAPESPFPPATIQERHLRRAAAAAARGEAQSPWIGLAFDFFRPLDEQAMARAITEYVRRNETLWSWFSFADPDGDPADFANLMRRHVTDPDSIEFESRTVDVPGTSEAIRDHLMHRFATAATALTWPAFVFGTIEHEGGESFTLFHAVDHAHTDLTSMAYTFTELRTLYDCALDGTGHDMPAAGSFVEFSRRERARAAELTAESPEVASWMEHLRAAGGSMPVFPLDLGAADGPRPAMNTRVILIDGADSERFTDVCRANGGNFVGGVFAALAITERELVGRDRYFALSPLSTRDSDDMEWTQGWFINLIPVGFATADAATFTDLVAAAQDSFRSGKKLGSVSSQQAIEVVVAERGAAAATEFTGLSVPPIVSYMDARSLPRSDEYVQAHATGLVGGKDTAVALMWVNRLDHGTWIDISHPDTPQARESVERYTRRLTEIMTAVARDGDHRIAPAEGTL</sequence>
<gene>
    <name evidence="2" type="ORF">GCM10023094_04520</name>
</gene>
<evidence type="ECO:0000313" key="2">
    <source>
        <dbReference type="EMBL" id="GAA4472414.1"/>
    </source>
</evidence>
<dbReference type="Proteomes" id="UP001501183">
    <property type="component" value="Unassembled WGS sequence"/>
</dbReference>
<name>A0ABP8NSP9_9NOCA</name>
<comment type="caution">
    <text evidence="2">The sequence shown here is derived from an EMBL/GenBank/DDBJ whole genome shotgun (WGS) entry which is preliminary data.</text>
</comment>
<keyword evidence="3" id="KW-1185">Reference proteome</keyword>
<organism evidence="2 3">
    <name type="scientific">Rhodococcus olei</name>
    <dbReference type="NCBI Taxonomy" id="2161675"/>
    <lineage>
        <taxon>Bacteria</taxon>
        <taxon>Bacillati</taxon>
        <taxon>Actinomycetota</taxon>
        <taxon>Actinomycetes</taxon>
        <taxon>Mycobacteriales</taxon>
        <taxon>Nocardiaceae</taxon>
        <taxon>Rhodococcus</taxon>
    </lineage>
</organism>
<reference evidence="3" key="1">
    <citation type="journal article" date="2019" name="Int. J. Syst. Evol. Microbiol.">
        <title>The Global Catalogue of Microorganisms (GCM) 10K type strain sequencing project: providing services to taxonomists for standard genome sequencing and annotation.</title>
        <authorList>
            <consortium name="The Broad Institute Genomics Platform"/>
            <consortium name="The Broad Institute Genome Sequencing Center for Infectious Disease"/>
            <person name="Wu L."/>
            <person name="Ma J."/>
        </authorList>
    </citation>
    <scope>NUCLEOTIDE SEQUENCE [LARGE SCALE GENOMIC DNA]</scope>
    <source>
        <strain evidence="3">JCM 32206</strain>
    </source>
</reference>
<dbReference type="InterPro" id="IPR023213">
    <property type="entry name" value="CAT-like_dom_sf"/>
</dbReference>
<dbReference type="SUPFAM" id="SSF52777">
    <property type="entry name" value="CoA-dependent acyltransferases"/>
    <property type="match status" value="2"/>
</dbReference>
<dbReference type="EMBL" id="BAABFB010000015">
    <property type="protein sequence ID" value="GAA4472414.1"/>
    <property type="molecule type" value="Genomic_DNA"/>
</dbReference>
<evidence type="ECO:0000259" key="1">
    <source>
        <dbReference type="Pfam" id="PF00668"/>
    </source>
</evidence>
<dbReference type="Pfam" id="PF00668">
    <property type="entry name" value="Condensation"/>
    <property type="match status" value="1"/>
</dbReference>